<feature type="domain" description="Phosphoribosyltransferase" evidence="7">
    <location>
        <begin position="23"/>
        <end position="171"/>
    </location>
</feature>
<dbReference type="GO" id="GO:0032265">
    <property type="term" value="P:XMP salvage"/>
    <property type="evidence" value="ECO:0007669"/>
    <property type="project" value="UniProtKB-UniRule"/>
</dbReference>
<keyword evidence="4 5" id="KW-0660">Purine salvage</keyword>
<dbReference type="NCBIfam" id="NF006671">
    <property type="entry name" value="PRK09219.1"/>
    <property type="match status" value="1"/>
</dbReference>
<dbReference type="AlphaFoldDB" id="A0AAP9HBS4"/>
<comment type="subunit">
    <text evidence="5">Homodimer.</text>
</comment>
<sequence>MELLREMIVTDGKVYDNNVLKVDSFLNHQIDASLMMKMAESFYEYFGKEKITKILTIEASGIAPAILVAHFFKVPMVFAKKSKPATLKNNDIYTAEVHSYTKNVTNTIVVSEKFINKEDNVLIIDDFLANGQATLGLMEIVEKAGANTVGVGILVEKSFQNGRKLLEQKNVNICSLCRIGSLENNEVKFNVADDEIKKG</sequence>
<dbReference type="InterPro" id="IPR000836">
    <property type="entry name" value="PRTase_dom"/>
</dbReference>
<comment type="subcellular location">
    <subcellularLocation>
        <location evidence="5">Cytoplasm</location>
    </subcellularLocation>
</comment>
<reference evidence="8 9" key="1">
    <citation type="submission" date="2019-11" db="EMBL/GenBank/DDBJ databases">
        <title>FDA dAtabase for Regulatory Grade micrObial Sequences (FDA-ARGOS): Supporting development and validation of Infectious Disease Dx tests.</title>
        <authorList>
            <person name="Turner S."/>
            <person name="Byrd R."/>
            <person name="Tallon L."/>
            <person name="Sadzewicz L."/>
            <person name="Vavikolanu K."/>
            <person name="Mehta A."/>
            <person name="Aluvathingal J."/>
            <person name="Nadendla S."/>
            <person name="Myers T."/>
            <person name="Yan Y."/>
            <person name="Sichtig H."/>
        </authorList>
    </citation>
    <scope>NUCLEOTIDE SEQUENCE [LARGE SCALE GENOMIC DNA]</scope>
    <source>
        <strain evidence="8 9">FDAARGOS_741</strain>
    </source>
</reference>
<evidence type="ECO:0000259" key="7">
    <source>
        <dbReference type="Pfam" id="PF00156"/>
    </source>
</evidence>
<dbReference type="RefSeq" id="WP_004633437.1">
    <property type="nucleotide sequence ID" value="NZ_CP046314.1"/>
</dbReference>
<dbReference type="EMBL" id="CP046314">
    <property type="protein sequence ID" value="QGS08436.1"/>
    <property type="molecule type" value="Genomic_DNA"/>
</dbReference>
<dbReference type="PANTHER" id="PTHR43864">
    <property type="entry name" value="HYPOXANTHINE/GUANINE PHOSPHORIBOSYLTRANSFERASE"/>
    <property type="match status" value="1"/>
</dbReference>
<evidence type="ECO:0000256" key="5">
    <source>
        <dbReference type="HAMAP-Rule" id="MF_01184"/>
    </source>
</evidence>
<dbReference type="InterPro" id="IPR050118">
    <property type="entry name" value="Pur/Pyrimidine_PRTase"/>
</dbReference>
<dbReference type="GO" id="GO:0000310">
    <property type="term" value="F:xanthine phosphoribosyltransferase activity"/>
    <property type="evidence" value="ECO:0007669"/>
    <property type="project" value="UniProtKB-UniRule"/>
</dbReference>
<dbReference type="CDD" id="cd06223">
    <property type="entry name" value="PRTases_typeI"/>
    <property type="match status" value="1"/>
</dbReference>
<dbReference type="InterPro" id="IPR029057">
    <property type="entry name" value="PRTase-like"/>
</dbReference>
<dbReference type="EC" id="2.4.2.22" evidence="5 6"/>
<keyword evidence="1 5" id="KW-0963">Cytoplasm</keyword>
<dbReference type="Gene3D" id="3.40.50.2020">
    <property type="match status" value="1"/>
</dbReference>
<accession>A0AAP9HBS4</accession>
<comment type="pathway">
    <text evidence="5">Purine metabolism; XMP biosynthesis via salvage pathway; XMP from xanthine: step 1/1.</text>
</comment>
<comment type="function">
    <text evidence="5">Converts the preformed base xanthine, a product of nucleic acid breakdown, to xanthosine 5'-monophosphate (XMP), so it can be reused for RNA or DNA synthesis.</text>
</comment>
<evidence type="ECO:0000256" key="6">
    <source>
        <dbReference type="NCBIfam" id="TIGR01744"/>
    </source>
</evidence>
<evidence type="ECO:0000256" key="1">
    <source>
        <dbReference type="ARBA" id="ARBA00022490"/>
    </source>
</evidence>
<feature type="binding site" evidence="5">
    <location>
        <begin position="129"/>
        <end position="133"/>
    </location>
    <ligand>
        <name>5-phospho-alpha-D-ribose 1-diphosphate</name>
        <dbReference type="ChEBI" id="CHEBI:58017"/>
    </ligand>
</feature>
<feature type="binding site" evidence="5">
    <location>
        <position position="27"/>
    </location>
    <ligand>
        <name>xanthine</name>
        <dbReference type="ChEBI" id="CHEBI:17712"/>
    </ligand>
</feature>
<dbReference type="GO" id="GO:0046110">
    <property type="term" value="P:xanthine metabolic process"/>
    <property type="evidence" value="ECO:0007669"/>
    <property type="project" value="UniProtKB-UniRule"/>
</dbReference>
<name>A0AAP9HBS4_9BACL</name>
<evidence type="ECO:0000256" key="3">
    <source>
        <dbReference type="ARBA" id="ARBA00022679"/>
    </source>
</evidence>
<keyword evidence="2 5" id="KW-0328">Glycosyltransferase</keyword>
<dbReference type="InterPro" id="IPR010079">
    <property type="entry name" value="Xanthine_PRibTrfase"/>
</dbReference>
<gene>
    <name evidence="5" type="primary">xpt</name>
    <name evidence="8" type="ORF">FOC49_00380</name>
</gene>
<dbReference type="GO" id="GO:0005737">
    <property type="term" value="C:cytoplasm"/>
    <property type="evidence" value="ECO:0007669"/>
    <property type="project" value="UniProtKB-SubCell"/>
</dbReference>
<feature type="binding site" evidence="5">
    <location>
        <position position="20"/>
    </location>
    <ligand>
        <name>xanthine</name>
        <dbReference type="ChEBI" id="CHEBI:17712"/>
    </ligand>
</feature>
<dbReference type="GO" id="GO:0006166">
    <property type="term" value="P:purine ribonucleoside salvage"/>
    <property type="evidence" value="ECO:0007669"/>
    <property type="project" value="UniProtKB-KW"/>
</dbReference>
<evidence type="ECO:0000256" key="2">
    <source>
        <dbReference type="ARBA" id="ARBA00022676"/>
    </source>
</evidence>
<evidence type="ECO:0000313" key="8">
    <source>
        <dbReference type="EMBL" id="QGS08436.1"/>
    </source>
</evidence>
<evidence type="ECO:0000256" key="4">
    <source>
        <dbReference type="ARBA" id="ARBA00022726"/>
    </source>
</evidence>
<dbReference type="PANTHER" id="PTHR43864:SF1">
    <property type="entry name" value="XANTHINE PHOSPHORIBOSYLTRANSFERASE"/>
    <property type="match status" value="1"/>
</dbReference>
<dbReference type="SUPFAM" id="SSF53271">
    <property type="entry name" value="PRTase-like"/>
    <property type="match status" value="1"/>
</dbReference>
<feature type="binding site" evidence="5">
    <location>
        <position position="157"/>
    </location>
    <ligand>
        <name>xanthine</name>
        <dbReference type="ChEBI" id="CHEBI:17712"/>
    </ligand>
</feature>
<comment type="similarity">
    <text evidence="5">Belongs to the purine/pyrimidine phosphoribosyltransferase family. Xpt subfamily.</text>
</comment>
<protein>
    <recommendedName>
        <fullName evidence="5 6">Xanthine phosphoribosyltransferase</fullName>
        <shortName evidence="5">XPRTase</shortName>
        <ecNumber evidence="5 6">2.4.2.22</ecNumber>
    </recommendedName>
</protein>
<comment type="catalytic activity">
    <reaction evidence="5">
        <text>XMP + diphosphate = xanthine + 5-phospho-alpha-D-ribose 1-diphosphate</text>
        <dbReference type="Rhea" id="RHEA:10800"/>
        <dbReference type="ChEBI" id="CHEBI:17712"/>
        <dbReference type="ChEBI" id="CHEBI:33019"/>
        <dbReference type="ChEBI" id="CHEBI:57464"/>
        <dbReference type="ChEBI" id="CHEBI:58017"/>
        <dbReference type="EC" id="2.4.2.22"/>
    </reaction>
</comment>
<dbReference type="NCBIfam" id="TIGR01744">
    <property type="entry name" value="XPRTase"/>
    <property type="match status" value="1"/>
</dbReference>
<evidence type="ECO:0000313" key="9">
    <source>
        <dbReference type="Proteomes" id="UP000425411"/>
    </source>
</evidence>
<dbReference type="Pfam" id="PF00156">
    <property type="entry name" value="Pribosyltran"/>
    <property type="match status" value="1"/>
</dbReference>
<proteinExistence type="inferred from homology"/>
<dbReference type="Proteomes" id="UP000425411">
    <property type="component" value="Chromosome"/>
</dbReference>
<dbReference type="HAMAP" id="MF_01184">
    <property type="entry name" value="XPRTase"/>
    <property type="match status" value="1"/>
</dbReference>
<organism evidence="8 9">
    <name type="scientific">Gemella morbillorum</name>
    <dbReference type="NCBI Taxonomy" id="29391"/>
    <lineage>
        <taxon>Bacteria</taxon>
        <taxon>Bacillati</taxon>
        <taxon>Bacillota</taxon>
        <taxon>Bacilli</taxon>
        <taxon>Bacillales</taxon>
        <taxon>Gemellaceae</taxon>
        <taxon>Gemella</taxon>
    </lineage>
</organism>
<keyword evidence="3 5" id="KW-0808">Transferase</keyword>
<keyword evidence="9" id="KW-1185">Reference proteome</keyword>